<evidence type="ECO:0008006" key="4">
    <source>
        <dbReference type="Google" id="ProtNLM"/>
    </source>
</evidence>
<accession>A0ABY4KWA6</accession>
<evidence type="ECO:0000256" key="1">
    <source>
        <dbReference type="SAM" id="MobiDB-lite"/>
    </source>
</evidence>
<feature type="region of interest" description="Disordered" evidence="1">
    <location>
        <begin position="81"/>
        <end position="104"/>
    </location>
</feature>
<name>A0ABY4KWA6_THEAE</name>
<evidence type="ECO:0000313" key="2">
    <source>
        <dbReference type="EMBL" id="UPT19707.1"/>
    </source>
</evidence>
<dbReference type="EMBL" id="CP051627">
    <property type="protein sequence ID" value="UPT19707.1"/>
    <property type="molecule type" value="Genomic_DNA"/>
</dbReference>
<feature type="compositionally biased region" description="Low complexity" evidence="1">
    <location>
        <begin position="93"/>
        <end position="104"/>
    </location>
</feature>
<dbReference type="RefSeq" id="WP_248591931.1">
    <property type="nucleotide sequence ID" value="NZ_BAABEB010000001.1"/>
</dbReference>
<protein>
    <recommendedName>
        <fullName evidence="4">Secreted protein</fullName>
    </recommendedName>
</protein>
<sequence>MRYRIAFVAGLAVGYVLGAKAGRERYEQIARFARGVAEHPAVQETAGLVRDQVTSAGRTAYAKLSEKVPVASVRDFLARPTPEEEAELDRVEAAAAAPDSAVRD</sequence>
<organism evidence="2 3">
    <name type="scientific">Thermobifida alba</name>
    <name type="common">Thermomonospora alba</name>
    <dbReference type="NCBI Taxonomy" id="53522"/>
    <lineage>
        <taxon>Bacteria</taxon>
        <taxon>Bacillati</taxon>
        <taxon>Actinomycetota</taxon>
        <taxon>Actinomycetes</taxon>
        <taxon>Streptosporangiales</taxon>
        <taxon>Nocardiopsidaceae</taxon>
        <taxon>Thermobifida</taxon>
    </lineage>
</organism>
<reference evidence="2 3" key="1">
    <citation type="submission" date="2020-04" db="EMBL/GenBank/DDBJ databases">
        <title>Thermobifida alba genome sequencing and assembly.</title>
        <authorList>
            <person name="Luzics S."/>
            <person name="Horvath B."/>
            <person name="Nagy I."/>
            <person name="Toth A."/>
            <person name="Nagy I."/>
            <person name="Kukolya J."/>
        </authorList>
    </citation>
    <scope>NUCLEOTIDE SEQUENCE [LARGE SCALE GENOMIC DNA]</scope>
    <source>
        <strain evidence="2 3">DSM 43795</strain>
    </source>
</reference>
<proteinExistence type="predicted"/>
<gene>
    <name evidence="2" type="ORF">FOF52_00915</name>
</gene>
<keyword evidence="3" id="KW-1185">Reference proteome</keyword>
<evidence type="ECO:0000313" key="3">
    <source>
        <dbReference type="Proteomes" id="UP000832041"/>
    </source>
</evidence>
<dbReference type="Proteomes" id="UP000832041">
    <property type="component" value="Chromosome"/>
</dbReference>